<dbReference type="EMBL" id="JBHLXJ010000017">
    <property type="protein sequence ID" value="MFC0351308.1"/>
    <property type="molecule type" value="Genomic_DNA"/>
</dbReference>
<reference evidence="1 2" key="1">
    <citation type="submission" date="2024-09" db="EMBL/GenBank/DDBJ databases">
        <authorList>
            <person name="Sun Q."/>
            <person name="Mori K."/>
        </authorList>
    </citation>
    <scope>NUCLEOTIDE SEQUENCE [LARGE SCALE GENOMIC DNA]</scope>
    <source>
        <strain evidence="1 2">CCM 8677</strain>
    </source>
</reference>
<gene>
    <name evidence="1" type="ORF">ACFFJH_15925</name>
</gene>
<name>A0ABV6II95_9BURK</name>
<organism evidence="1 2">
    <name type="scientific">Undibacterium danionis</name>
    <dbReference type="NCBI Taxonomy" id="1812100"/>
    <lineage>
        <taxon>Bacteria</taxon>
        <taxon>Pseudomonadati</taxon>
        <taxon>Pseudomonadota</taxon>
        <taxon>Betaproteobacteria</taxon>
        <taxon>Burkholderiales</taxon>
        <taxon>Oxalobacteraceae</taxon>
        <taxon>Undibacterium</taxon>
    </lineage>
</organism>
<dbReference type="Proteomes" id="UP001589844">
    <property type="component" value="Unassembled WGS sequence"/>
</dbReference>
<evidence type="ECO:0000313" key="1">
    <source>
        <dbReference type="EMBL" id="MFC0351308.1"/>
    </source>
</evidence>
<keyword evidence="2" id="KW-1185">Reference proteome</keyword>
<dbReference type="RefSeq" id="WP_390213928.1">
    <property type="nucleotide sequence ID" value="NZ_JBHLXJ010000017.1"/>
</dbReference>
<protein>
    <submittedName>
        <fullName evidence="1">Uncharacterized protein</fullName>
    </submittedName>
</protein>
<accession>A0ABV6II95</accession>
<comment type="caution">
    <text evidence="1">The sequence shown here is derived from an EMBL/GenBank/DDBJ whole genome shotgun (WGS) entry which is preliminary data.</text>
</comment>
<sequence>MRTTQTKNTLKNQEPTISMVNQDDECLPKVVEMILESMNFADEYTKARSYRKTGITNDGITAIGLARLNWLLEEGRRELIGIFTPAEFATMCTGLQDEICELSSLNKIVGVVADDLGLDPDTYEESPHADLINRLLALSTLQSVALRDLLEEFWNVGMHTMSCAEFLNKKGLN</sequence>
<evidence type="ECO:0000313" key="2">
    <source>
        <dbReference type="Proteomes" id="UP001589844"/>
    </source>
</evidence>
<proteinExistence type="predicted"/>